<feature type="region of interest" description="Disordered" evidence="1">
    <location>
        <begin position="33"/>
        <end position="60"/>
    </location>
</feature>
<evidence type="ECO:0000313" key="3">
    <source>
        <dbReference type="Proteomes" id="UP001596545"/>
    </source>
</evidence>
<feature type="compositionally biased region" description="Acidic residues" evidence="1">
    <location>
        <begin position="40"/>
        <end position="53"/>
    </location>
</feature>
<sequence length="60" mass="6518">MATIDADKMMVLAGVLLSALAFLDVYSTWKKTRQTVRSEDDPDAALDTGEQDQDPTISDG</sequence>
<evidence type="ECO:0000256" key="1">
    <source>
        <dbReference type="SAM" id="MobiDB-lite"/>
    </source>
</evidence>
<proteinExistence type="predicted"/>
<dbReference type="RefSeq" id="WP_256409701.1">
    <property type="nucleotide sequence ID" value="NZ_JANHDN010000006.1"/>
</dbReference>
<gene>
    <name evidence="2" type="ORF">ACFQMF_15415</name>
</gene>
<dbReference type="AlphaFoldDB" id="A0ABD6APR0"/>
<protein>
    <submittedName>
        <fullName evidence="2">Uncharacterized protein</fullName>
    </submittedName>
</protein>
<name>A0ABD6APR0_9EURY</name>
<accession>A0ABD6APR0</accession>
<dbReference type="EMBL" id="JBHTBL010000020">
    <property type="protein sequence ID" value="MFC7325955.1"/>
    <property type="molecule type" value="Genomic_DNA"/>
</dbReference>
<organism evidence="2 3">
    <name type="scientific">Halorubrum rutilum</name>
    <dbReference type="NCBI Taxonomy" id="1364933"/>
    <lineage>
        <taxon>Archaea</taxon>
        <taxon>Methanobacteriati</taxon>
        <taxon>Methanobacteriota</taxon>
        <taxon>Stenosarchaea group</taxon>
        <taxon>Halobacteria</taxon>
        <taxon>Halobacteriales</taxon>
        <taxon>Haloferacaceae</taxon>
        <taxon>Halorubrum</taxon>
    </lineage>
</organism>
<evidence type="ECO:0000313" key="2">
    <source>
        <dbReference type="EMBL" id="MFC7325955.1"/>
    </source>
</evidence>
<reference evidence="2 3" key="1">
    <citation type="journal article" date="2019" name="Int. J. Syst. Evol. Microbiol.">
        <title>The Global Catalogue of Microorganisms (GCM) 10K type strain sequencing project: providing services to taxonomists for standard genome sequencing and annotation.</title>
        <authorList>
            <consortium name="The Broad Institute Genomics Platform"/>
            <consortium name="The Broad Institute Genome Sequencing Center for Infectious Disease"/>
            <person name="Wu L."/>
            <person name="Ma J."/>
        </authorList>
    </citation>
    <scope>NUCLEOTIDE SEQUENCE [LARGE SCALE GENOMIC DNA]</scope>
    <source>
        <strain evidence="2 3">CGMCC 1.12554</strain>
    </source>
</reference>
<dbReference type="Proteomes" id="UP001596545">
    <property type="component" value="Unassembled WGS sequence"/>
</dbReference>
<comment type="caution">
    <text evidence="2">The sequence shown here is derived from an EMBL/GenBank/DDBJ whole genome shotgun (WGS) entry which is preliminary data.</text>
</comment>
<keyword evidence="3" id="KW-1185">Reference proteome</keyword>